<feature type="region of interest" description="Disordered" evidence="6">
    <location>
        <begin position="12"/>
        <end position="70"/>
    </location>
</feature>
<reference evidence="9 10" key="1">
    <citation type="journal article" date="2018" name="PLoS Pathog.">
        <title>Evolution of structural diversity of trichothecenes, a family of toxins produced by plant pathogenic and entomopathogenic fungi.</title>
        <authorList>
            <person name="Proctor R.H."/>
            <person name="McCormick S.P."/>
            <person name="Kim H.S."/>
            <person name="Cardoza R.E."/>
            <person name="Stanley A.M."/>
            <person name="Lindo L."/>
            <person name="Kelly A."/>
            <person name="Brown D.W."/>
            <person name="Lee T."/>
            <person name="Vaughan M.M."/>
            <person name="Alexander N.J."/>
            <person name="Busman M."/>
            <person name="Gutierrez S."/>
        </authorList>
    </citation>
    <scope>NUCLEOTIDE SEQUENCE [LARGE SCALE GENOMIC DNA]</scope>
    <source>
        <strain evidence="9 10">NRRL 20695</strain>
    </source>
</reference>
<evidence type="ECO:0000256" key="6">
    <source>
        <dbReference type="SAM" id="MobiDB-lite"/>
    </source>
</evidence>
<evidence type="ECO:0000256" key="2">
    <source>
        <dbReference type="ARBA" id="ARBA00022692"/>
    </source>
</evidence>
<keyword evidence="2 7" id="KW-0812">Transmembrane</keyword>
<dbReference type="EMBL" id="PXOG01000100">
    <property type="protein sequence ID" value="RGP77214.1"/>
    <property type="molecule type" value="Genomic_DNA"/>
</dbReference>
<keyword evidence="3 7" id="KW-1133">Transmembrane helix</keyword>
<dbReference type="Gene3D" id="1.20.1250.20">
    <property type="entry name" value="MFS general substrate transporter like domains"/>
    <property type="match status" value="1"/>
</dbReference>
<dbReference type="STRING" id="694270.A0A395SXK7"/>
<feature type="transmembrane region" description="Helical" evidence="7">
    <location>
        <begin position="239"/>
        <end position="265"/>
    </location>
</feature>
<dbReference type="PANTHER" id="PTHR23502">
    <property type="entry name" value="MAJOR FACILITATOR SUPERFAMILY"/>
    <property type="match status" value="1"/>
</dbReference>
<dbReference type="Pfam" id="PF07690">
    <property type="entry name" value="MFS_1"/>
    <property type="match status" value="1"/>
</dbReference>
<comment type="subcellular location">
    <subcellularLocation>
        <location evidence="1">Membrane</location>
        <topology evidence="1">Multi-pass membrane protein</topology>
    </subcellularLocation>
</comment>
<comment type="caution">
    <text evidence="9">The sequence shown here is derived from an EMBL/GenBank/DDBJ whole genome shotgun (WGS) entry which is preliminary data.</text>
</comment>
<evidence type="ECO:0000313" key="9">
    <source>
        <dbReference type="EMBL" id="RGP77214.1"/>
    </source>
</evidence>
<name>A0A395SXK7_9HYPO</name>
<dbReference type="SUPFAM" id="SSF103473">
    <property type="entry name" value="MFS general substrate transporter"/>
    <property type="match status" value="1"/>
</dbReference>
<dbReference type="GO" id="GO:0022857">
    <property type="term" value="F:transmembrane transporter activity"/>
    <property type="evidence" value="ECO:0007669"/>
    <property type="project" value="InterPro"/>
</dbReference>
<feature type="transmembrane region" description="Helical" evidence="7">
    <location>
        <begin position="416"/>
        <end position="439"/>
    </location>
</feature>
<keyword evidence="10" id="KW-1185">Reference proteome</keyword>
<dbReference type="InterPro" id="IPR036259">
    <property type="entry name" value="MFS_trans_sf"/>
</dbReference>
<gene>
    <name evidence="9" type="ORF">FLONG3_4729</name>
</gene>
<accession>A0A395SXK7</accession>
<dbReference type="OrthoDB" id="3936150at2759"/>
<dbReference type="GO" id="GO:0005886">
    <property type="term" value="C:plasma membrane"/>
    <property type="evidence" value="ECO:0007669"/>
    <property type="project" value="TreeGrafter"/>
</dbReference>
<evidence type="ECO:0000256" key="4">
    <source>
        <dbReference type="ARBA" id="ARBA00023136"/>
    </source>
</evidence>
<feature type="transmembrane region" description="Helical" evidence="7">
    <location>
        <begin position="80"/>
        <end position="97"/>
    </location>
</feature>
<proteinExistence type="predicted"/>
<feature type="transmembrane region" description="Helical" evidence="7">
    <location>
        <begin position="203"/>
        <end position="227"/>
    </location>
</feature>
<dbReference type="PANTHER" id="PTHR23502:SF188">
    <property type="entry name" value="MAJOR FACILITATOR SUPERFAMILY (MFS) PROFILE DOMAIN-CONTAINING PROTEIN"/>
    <property type="match status" value="1"/>
</dbReference>
<feature type="domain" description="Major facilitator superfamily (MFS) profile" evidence="8">
    <location>
        <begin position="80"/>
        <end position="521"/>
    </location>
</feature>
<evidence type="ECO:0000313" key="10">
    <source>
        <dbReference type="Proteomes" id="UP000266234"/>
    </source>
</evidence>
<feature type="transmembrane region" description="Helical" evidence="7">
    <location>
        <begin position="484"/>
        <end position="504"/>
    </location>
</feature>
<dbReference type="InterPro" id="IPR020846">
    <property type="entry name" value="MFS_dom"/>
</dbReference>
<evidence type="ECO:0000256" key="1">
    <source>
        <dbReference type="ARBA" id="ARBA00004141"/>
    </source>
</evidence>
<evidence type="ECO:0000256" key="5">
    <source>
        <dbReference type="ARBA" id="ARBA00023180"/>
    </source>
</evidence>
<sequence>MWSFVQRRQISNQIRNEHQTDSSSVEKRKTCPSRHSLPLSTDEQISRQASPDDSGFKVQSTGDDDPLDPQNWPLATRARNIFIVCFLVFTQCWSGAADSIGNAAASKELHVSQVAENLSTATFLFGVGTGALFAGPLSQAIGRNPTYLVATGFYLLFVLGTAMTPTFGGQVVCRYFVGLSASATLTINGASVNDQFRPVKKGVVFPIVAWANIAAPVIAPVASGWIVENEALGWRWTNWVTLIMSGTAFLVAFFFLPETYFPLLLAWKAKELRRITGDQRYISEHEQKPSFWNQLGKTLPLPVTFFRNEPVIIVLGLYLILLYILLFSFLSGFDYIFKRTYSLTPGHQGSCFAAIAVGATAFALCGPALYEWSRVHTERVKGAAIVPEFRLWPAIIAAPFLPISLFWLGWTNDKSISIWSGLGACFLFGIVLMAIYVSSYEYIMDSYGEHAAIALASITMSRYLIAGGMVMAARPMYQNIGVHWSMTILGCVAVLLTPAPLLFWKYGSKLRDRSPWATSEI</sequence>
<keyword evidence="5" id="KW-0325">Glycoprotein</keyword>
<feature type="transmembrane region" description="Helical" evidence="7">
    <location>
        <begin position="117"/>
        <end position="135"/>
    </location>
</feature>
<feature type="transmembrane region" description="Helical" evidence="7">
    <location>
        <begin position="352"/>
        <end position="370"/>
    </location>
</feature>
<dbReference type="AlphaFoldDB" id="A0A395SXK7"/>
<feature type="transmembrane region" description="Helical" evidence="7">
    <location>
        <begin position="174"/>
        <end position="191"/>
    </location>
</feature>
<evidence type="ECO:0000259" key="8">
    <source>
        <dbReference type="PROSITE" id="PS50850"/>
    </source>
</evidence>
<protein>
    <recommendedName>
        <fullName evidence="8">Major facilitator superfamily (MFS) profile domain-containing protein</fullName>
    </recommendedName>
</protein>
<evidence type="ECO:0000256" key="7">
    <source>
        <dbReference type="SAM" id="Phobius"/>
    </source>
</evidence>
<feature type="transmembrane region" description="Helical" evidence="7">
    <location>
        <begin position="311"/>
        <end position="332"/>
    </location>
</feature>
<feature type="compositionally biased region" description="Basic and acidic residues" evidence="6">
    <location>
        <begin position="15"/>
        <end position="29"/>
    </location>
</feature>
<evidence type="ECO:0000256" key="3">
    <source>
        <dbReference type="ARBA" id="ARBA00022989"/>
    </source>
</evidence>
<organism evidence="9 10">
    <name type="scientific">Fusarium longipes</name>
    <dbReference type="NCBI Taxonomy" id="694270"/>
    <lineage>
        <taxon>Eukaryota</taxon>
        <taxon>Fungi</taxon>
        <taxon>Dikarya</taxon>
        <taxon>Ascomycota</taxon>
        <taxon>Pezizomycotina</taxon>
        <taxon>Sordariomycetes</taxon>
        <taxon>Hypocreomycetidae</taxon>
        <taxon>Hypocreales</taxon>
        <taxon>Nectriaceae</taxon>
        <taxon>Fusarium</taxon>
    </lineage>
</organism>
<dbReference type="PROSITE" id="PS50850">
    <property type="entry name" value="MFS"/>
    <property type="match status" value="1"/>
</dbReference>
<feature type="transmembrane region" description="Helical" evidence="7">
    <location>
        <begin position="147"/>
        <end position="168"/>
    </location>
</feature>
<feature type="transmembrane region" description="Helical" evidence="7">
    <location>
        <begin position="451"/>
        <end position="472"/>
    </location>
</feature>
<dbReference type="Proteomes" id="UP000266234">
    <property type="component" value="Unassembled WGS sequence"/>
</dbReference>
<keyword evidence="4 7" id="KW-0472">Membrane</keyword>
<feature type="compositionally biased region" description="Polar residues" evidence="6">
    <location>
        <begin position="38"/>
        <end position="61"/>
    </location>
</feature>
<feature type="transmembrane region" description="Helical" evidence="7">
    <location>
        <begin position="391"/>
        <end position="410"/>
    </location>
</feature>
<dbReference type="InterPro" id="IPR011701">
    <property type="entry name" value="MFS"/>
</dbReference>